<organism evidence="1">
    <name type="scientific">marine sediment metagenome</name>
    <dbReference type="NCBI Taxonomy" id="412755"/>
    <lineage>
        <taxon>unclassified sequences</taxon>
        <taxon>metagenomes</taxon>
        <taxon>ecological metagenomes</taxon>
    </lineage>
</organism>
<dbReference type="AlphaFoldDB" id="A0A0F9V045"/>
<proteinExistence type="predicted"/>
<dbReference type="PROSITE" id="PS51257">
    <property type="entry name" value="PROKAR_LIPOPROTEIN"/>
    <property type="match status" value="1"/>
</dbReference>
<reference evidence="1" key="1">
    <citation type="journal article" date="2015" name="Nature">
        <title>Complex archaea that bridge the gap between prokaryotes and eukaryotes.</title>
        <authorList>
            <person name="Spang A."/>
            <person name="Saw J.H."/>
            <person name="Jorgensen S.L."/>
            <person name="Zaremba-Niedzwiedzka K."/>
            <person name="Martijn J."/>
            <person name="Lind A.E."/>
            <person name="van Eijk R."/>
            <person name="Schleper C."/>
            <person name="Guy L."/>
            <person name="Ettema T.J."/>
        </authorList>
    </citation>
    <scope>NUCLEOTIDE SEQUENCE</scope>
</reference>
<dbReference type="EMBL" id="LAZR01000088">
    <property type="protein sequence ID" value="KKN93147.1"/>
    <property type="molecule type" value="Genomic_DNA"/>
</dbReference>
<gene>
    <name evidence="1" type="ORF">LCGC14_0200120</name>
</gene>
<accession>A0A0F9V045</accession>
<evidence type="ECO:0000313" key="1">
    <source>
        <dbReference type="EMBL" id="KKN93147.1"/>
    </source>
</evidence>
<comment type="caution">
    <text evidence="1">The sequence shown here is derived from an EMBL/GenBank/DDBJ whole genome shotgun (WGS) entry which is preliminary data.</text>
</comment>
<protein>
    <submittedName>
        <fullName evidence="1">Uncharacterized protein</fullName>
    </submittedName>
</protein>
<sequence>MNGFKVFAVLTLLLLSACTAVSNVPTDYQLSSSSGNGLLLASVTYKGRYSEHSMMFREVGSSKWNKLKIGAQHALLLPSMLDWDIESPGLRGNVFAVELPAGEYEFASWYVGSGVASTGPVNPFSIRFDISPGDATYAGNFHFIKESSVAVLFATFNVGLENEFDRDIALIKQKYGSLDIAQVYSNVAEAESLSRIGGGGATQVTIPMPVPMGY</sequence>
<name>A0A0F9V045_9ZZZZ</name>